<comment type="caution">
    <text evidence="1">The sequence shown here is derived from an EMBL/GenBank/DDBJ whole genome shotgun (WGS) entry which is preliminary data.</text>
</comment>
<dbReference type="RefSeq" id="WP_002571555.1">
    <property type="nucleotide sequence ID" value="NZ_KB851149.1"/>
</dbReference>
<dbReference type="Proteomes" id="UP000013041">
    <property type="component" value="Unassembled WGS sequence"/>
</dbReference>
<dbReference type="AlphaFoldDB" id="R0AZK0"/>
<evidence type="ECO:0000313" key="1">
    <source>
        <dbReference type="EMBL" id="ENZ41908.1"/>
    </source>
</evidence>
<gene>
    <name evidence="1" type="ORF">HMPREF1097_01284</name>
</gene>
<organism evidence="1 2">
    <name type="scientific">Enterocloster bolteae 90B8</name>
    <dbReference type="NCBI Taxonomy" id="997897"/>
    <lineage>
        <taxon>Bacteria</taxon>
        <taxon>Bacillati</taxon>
        <taxon>Bacillota</taxon>
        <taxon>Clostridia</taxon>
        <taxon>Lachnospirales</taxon>
        <taxon>Lachnospiraceae</taxon>
        <taxon>Enterocloster</taxon>
    </lineage>
</organism>
<accession>R0AZK0</accession>
<name>R0AZK0_9FIRM</name>
<sequence>MPGGRFLSGSSLGVFETLMQESQPCLPDRKDQEMAVSCFFCRDTEKISGYQKILKELQFRIPDPQFIDRIEEAGTRLGGPIYRNREHEERYKGLIGHRQLLALDQKASYASALYLLSADGYLWGKARDAITMSQVLFPDIQLGGINVKGYILYHLAKDLYYRAGCVKVSDLSDRSLVDPGLFIVLLTGCLLREYGLERMEQIGMV</sequence>
<evidence type="ECO:0000313" key="2">
    <source>
        <dbReference type="Proteomes" id="UP000013041"/>
    </source>
</evidence>
<dbReference type="PATRIC" id="fig|997897.5.peg.1365"/>
<dbReference type="HOGENOM" id="CLU_1308730_0_0_9"/>
<dbReference type="EMBL" id="AGYG01000009">
    <property type="protein sequence ID" value="ENZ41908.1"/>
    <property type="molecule type" value="Genomic_DNA"/>
</dbReference>
<reference evidence="1 2" key="1">
    <citation type="submission" date="2013-01" db="EMBL/GenBank/DDBJ databases">
        <title>The Genome Sequence of Clostridium bolteae 90B8.</title>
        <authorList>
            <consortium name="The Broad Institute Genome Sequencing Platform"/>
            <person name="Earl A."/>
            <person name="Ward D."/>
            <person name="Feldgarden M."/>
            <person name="Gevers D."/>
            <person name="Courvalin P."/>
            <person name="Lambert T."/>
            <person name="Walker B."/>
            <person name="Young S.K."/>
            <person name="Zeng Q."/>
            <person name="Gargeya S."/>
            <person name="Fitzgerald M."/>
            <person name="Haas B."/>
            <person name="Abouelleil A."/>
            <person name="Alvarado L."/>
            <person name="Arachchi H.M."/>
            <person name="Berlin A.M."/>
            <person name="Chapman S.B."/>
            <person name="Dewar J."/>
            <person name="Goldberg J."/>
            <person name="Griggs A."/>
            <person name="Gujja S."/>
            <person name="Hansen M."/>
            <person name="Howarth C."/>
            <person name="Imamovic A."/>
            <person name="Larimer J."/>
            <person name="McCowan C."/>
            <person name="Murphy C."/>
            <person name="Neiman D."/>
            <person name="Pearson M."/>
            <person name="Priest M."/>
            <person name="Roberts A."/>
            <person name="Saif S."/>
            <person name="Shea T."/>
            <person name="Sisk P."/>
            <person name="Sykes S."/>
            <person name="Wortman J."/>
            <person name="Nusbaum C."/>
            <person name="Birren B."/>
        </authorList>
    </citation>
    <scope>NUCLEOTIDE SEQUENCE [LARGE SCALE GENOMIC DNA]</scope>
    <source>
        <strain evidence="1 2">90B8</strain>
    </source>
</reference>
<protein>
    <submittedName>
        <fullName evidence="1">Uncharacterized protein</fullName>
    </submittedName>
</protein>
<proteinExistence type="predicted"/>